<comment type="catalytic activity">
    <reaction evidence="2">
        <text>formyl-CoA + oxalate = oxalyl-CoA + formate</text>
        <dbReference type="Rhea" id="RHEA:16545"/>
        <dbReference type="ChEBI" id="CHEBI:15740"/>
        <dbReference type="ChEBI" id="CHEBI:30623"/>
        <dbReference type="ChEBI" id="CHEBI:57376"/>
        <dbReference type="ChEBI" id="CHEBI:57388"/>
        <dbReference type="EC" id="2.8.3.16"/>
    </reaction>
</comment>
<dbReference type="Gene3D" id="3.30.1540.10">
    <property type="entry name" value="formyl-coa transferase, domain 3"/>
    <property type="match status" value="1"/>
</dbReference>
<evidence type="ECO:0000313" key="3">
    <source>
        <dbReference type="EMBL" id="MBA0087643.1"/>
    </source>
</evidence>
<dbReference type="InterPro" id="IPR017659">
    <property type="entry name" value="Formyl_CoA_transfer"/>
</dbReference>
<proteinExistence type="inferred from homology"/>
<dbReference type="Pfam" id="PF02515">
    <property type="entry name" value="CoA_transf_3"/>
    <property type="match status" value="1"/>
</dbReference>
<comment type="subunit">
    <text evidence="2">Homodimer.</text>
</comment>
<keyword evidence="4" id="KW-1185">Reference proteome</keyword>
<dbReference type="EMBL" id="JACDQQ010002107">
    <property type="protein sequence ID" value="MBA0087643.1"/>
    <property type="molecule type" value="Genomic_DNA"/>
</dbReference>
<dbReference type="GO" id="GO:0033608">
    <property type="term" value="F:formyl-CoA transferase activity"/>
    <property type="evidence" value="ECO:0007669"/>
    <property type="project" value="UniProtKB-EC"/>
</dbReference>
<dbReference type="GO" id="GO:0033611">
    <property type="term" value="P:oxalate catabolic process"/>
    <property type="evidence" value="ECO:0007669"/>
    <property type="project" value="UniProtKB-UniRule"/>
</dbReference>
<feature type="binding site" evidence="2">
    <location>
        <begin position="266"/>
        <end position="268"/>
    </location>
    <ligand>
        <name>CoA</name>
        <dbReference type="ChEBI" id="CHEBI:57287"/>
    </ligand>
</feature>
<feature type="active site" description="Nucleophile" evidence="2">
    <location>
        <position position="167"/>
    </location>
</feature>
<dbReference type="HAMAP" id="MF_00742">
    <property type="entry name" value="Formyl_CoA_transfer"/>
    <property type="match status" value="1"/>
</dbReference>
<evidence type="ECO:0000256" key="2">
    <source>
        <dbReference type="HAMAP-Rule" id="MF_00742"/>
    </source>
</evidence>
<feature type="binding site" evidence="2">
    <location>
        <begin position="243"/>
        <end position="245"/>
    </location>
    <ligand>
        <name>substrate</name>
    </ligand>
</feature>
<dbReference type="PANTHER" id="PTHR48207:SF3">
    <property type="entry name" value="SUCCINATE--HYDROXYMETHYLGLUTARATE COA-TRANSFERASE"/>
    <property type="match status" value="1"/>
</dbReference>
<dbReference type="NCBIfam" id="TIGR03253">
    <property type="entry name" value="oxalate_frc"/>
    <property type="match status" value="1"/>
</dbReference>
<comment type="caution">
    <text evidence="2">Lacks conserved residue(s) required for the propagation of feature annotation.</text>
</comment>
<dbReference type="Gene3D" id="3.40.50.10540">
    <property type="entry name" value="Crotonobetainyl-coa:carnitine coa-transferase, domain 1"/>
    <property type="match status" value="1"/>
</dbReference>
<accession>A0A7V8SZ20</accession>
<dbReference type="SUPFAM" id="SSF89796">
    <property type="entry name" value="CoA-transferase family III (CaiB/BaiF)"/>
    <property type="match status" value="1"/>
</dbReference>
<sequence length="427" mass="46644">MEALKGIRVLDMTHVQAGPTCSQLLAWMGADVIKLESPAGDATRGQLRDVPNADSLYFTMLNCNKRSITVNMKSPEGKAVFVELLKKSDILMENFGPGVLDRFGFSWEKVHQINPRVILGSIKGFGSSGPYADFKAYENVAQAMGGAMSTTGVPEGPPYVTGAQIGDTGTGLHLAIGLLAALEHRHRTGQGQYVEVAMMDGVMNLCRVKWRDHQRLSRQELAEYSVPTRGLAATPRAGNDSGGGQLGNAVKCKPGGPNDYLYVVVQEAVWHGLAQRVGPDIGHPQLAVDPRFAHIGDRRKNQNEMWRLLDQFGSNYSKRELMSILNDLDVPCGPIMSTEDLARDEHVRGREMYVELDHPQRGKWHNVGMPIKLSASPASIKRSPLLGEHTDEILKEVLGWSDEEIAAKKHAGAFSTTPSQTSDVGAR</sequence>
<dbReference type="InterPro" id="IPR050483">
    <property type="entry name" value="CoA-transferase_III_domain"/>
</dbReference>
<dbReference type="AlphaFoldDB" id="A0A7V8SZ20"/>
<dbReference type="InterPro" id="IPR023606">
    <property type="entry name" value="CoA-Trfase_III_dom_1_sf"/>
</dbReference>
<feature type="binding site" evidence="2">
    <location>
        <begin position="94"/>
        <end position="96"/>
    </location>
    <ligand>
        <name>CoA</name>
        <dbReference type="ChEBI" id="CHEBI:57287"/>
    </ligand>
</feature>
<dbReference type="InterPro" id="IPR044855">
    <property type="entry name" value="CoA-Trfase_III_dom3_sf"/>
</dbReference>
<evidence type="ECO:0000313" key="4">
    <source>
        <dbReference type="Proteomes" id="UP000567293"/>
    </source>
</evidence>
<comment type="pathway">
    <text evidence="2">Metabolic intermediate degradation; oxalate degradation; CO(2) and formate from oxalate: step 1/2.</text>
</comment>
<protein>
    <recommendedName>
        <fullName evidence="2">Formyl-CoA:oxalate CoA-transferase</fullName>
        <shortName evidence="2">FCOCT</shortName>
        <ecNumber evidence="2">2.8.3.16</ecNumber>
    </recommendedName>
    <alternativeName>
        <fullName evidence="2">Formyl-coenzyme A transferase</fullName>
        <shortName evidence="2">Formyl-CoA transferase</shortName>
    </alternativeName>
</protein>
<dbReference type="EC" id="2.8.3.16" evidence="2"/>
<organism evidence="3 4">
    <name type="scientific">Candidatus Acidiferrum panamense</name>
    <dbReference type="NCBI Taxonomy" id="2741543"/>
    <lineage>
        <taxon>Bacteria</taxon>
        <taxon>Pseudomonadati</taxon>
        <taxon>Acidobacteriota</taxon>
        <taxon>Terriglobia</taxon>
        <taxon>Candidatus Acidiferrales</taxon>
        <taxon>Candidatus Acidiferrum</taxon>
    </lineage>
</organism>
<feature type="binding site" evidence="2">
    <location>
        <position position="102"/>
    </location>
    <ligand>
        <name>CoA</name>
        <dbReference type="ChEBI" id="CHEBI:57287"/>
    </ligand>
</feature>
<dbReference type="NCBIfam" id="NF003809">
    <property type="entry name" value="PRK05398.1"/>
    <property type="match status" value="1"/>
</dbReference>
<evidence type="ECO:0000256" key="1">
    <source>
        <dbReference type="ARBA" id="ARBA00022679"/>
    </source>
</evidence>
<comment type="similarity">
    <text evidence="2">Belongs to the CoA-transferase III family. Frc subfamily.</text>
</comment>
<dbReference type="PANTHER" id="PTHR48207">
    <property type="entry name" value="SUCCINATE--HYDROXYMETHYLGLUTARATE COA-TRANSFERASE"/>
    <property type="match status" value="1"/>
</dbReference>
<comment type="function">
    <text evidence="2">Involved in the catabolism of oxalate and in the adapatation to low pH via the induction of the oxalate-dependent acid tolerance response (ATR). Catalyzes the transfer of the CoA moiety from formyl-CoA to oxalate.</text>
</comment>
<feature type="binding site" evidence="2">
    <location>
        <begin position="14"/>
        <end position="17"/>
    </location>
    <ligand>
        <name>CoA</name>
        <dbReference type="ChEBI" id="CHEBI:57287"/>
    </ligand>
</feature>
<comment type="caution">
    <text evidence="3">The sequence shown here is derived from an EMBL/GenBank/DDBJ whole genome shotgun (WGS) entry which is preliminary data.</text>
</comment>
<gene>
    <name evidence="2 3" type="primary">frc</name>
    <name evidence="3" type="ORF">HRJ53_21880</name>
</gene>
<dbReference type="InterPro" id="IPR003673">
    <property type="entry name" value="CoA-Trfase_fam_III"/>
</dbReference>
<dbReference type="UniPathway" id="UPA00540">
    <property type="reaction ID" value="UER00598"/>
</dbReference>
<feature type="binding site" evidence="2">
    <location>
        <begin position="135"/>
        <end position="138"/>
    </location>
    <ligand>
        <name>CoA</name>
        <dbReference type="ChEBI" id="CHEBI:57287"/>
    </ligand>
</feature>
<reference evidence="3" key="1">
    <citation type="submission" date="2020-06" db="EMBL/GenBank/DDBJ databases">
        <title>Legume-microbial interactions unlock mineral nutrients during tropical forest succession.</title>
        <authorList>
            <person name="Epihov D.Z."/>
        </authorList>
    </citation>
    <scope>NUCLEOTIDE SEQUENCE [LARGE SCALE GENOMIC DNA]</scope>
    <source>
        <strain evidence="3">Pan2503</strain>
    </source>
</reference>
<keyword evidence="1 2" id="KW-0808">Transferase</keyword>
<dbReference type="Proteomes" id="UP000567293">
    <property type="component" value="Unassembled WGS sequence"/>
</dbReference>
<name>A0A7V8SZ20_9BACT</name>